<evidence type="ECO:0000313" key="5">
    <source>
        <dbReference type="Proteomes" id="UP000175691"/>
    </source>
</evidence>
<accession>A0A1E7ZEJ2</accession>
<protein>
    <recommendedName>
        <fullName evidence="3">AB hydrolase-1 domain-containing protein</fullName>
    </recommendedName>
</protein>
<dbReference type="Proteomes" id="UP000175691">
    <property type="component" value="Unassembled WGS sequence"/>
</dbReference>
<dbReference type="SUPFAM" id="SSF53474">
    <property type="entry name" value="alpha/beta-Hydrolases"/>
    <property type="match status" value="1"/>
</dbReference>
<dbReference type="Pfam" id="PF12697">
    <property type="entry name" value="Abhydrolase_6"/>
    <property type="match status" value="1"/>
</dbReference>
<dbReference type="InterPro" id="IPR029058">
    <property type="entry name" value="AB_hydrolase_fold"/>
</dbReference>
<dbReference type="STRING" id="1656094.BFC18_05695"/>
<keyword evidence="2" id="KW-0732">Signal</keyword>
<dbReference type="EMBL" id="MDHN01000009">
    <property type="protein sequence ID" value="OFC71933.1"/>
    <property type="molecule type" value="Genomic_DNA"/>
</dbReference>
<dbReference type="RefSeq" id="WP_070123983.1">
    <property type="nucleotide sequence ID" value="NZ_MDHN01000009.1"/>
</dbReference>
<keyword evidence="5" id="KW-1185">Reference proteome</keyword>
<dbReference type="AlphaFoldDB" id="A0A1E7ZEJ2"/>
<sequence>MKRLYPPHRFAAALSFTMGAWLLTSSVAASPDTESHTNVIHVDEYGVGTPVILIPGLMSDGTVWQSTVDELQKDHKVYVINVAGFGRTPVAPDTTLENVEHAVADYLVSHQIDNPVVIGHSMGGFLAMALAVNPDVEISKAISVDGLPYIGAIFTGSNDVSVEMLAPQASQIRGMYAAMSREQFEGQTRMGLSRQSASEAGHQKVIEFASTSDPATVGQIMYDLMSRDLREALRETDTPIVLLGASGGFQDAQRKQSVEKMYEQQLASVPSATVKMNTQSLHFIMYDDPAWLKEQINHFIKE</sequence>
<name>A0A1E7ZEJ2_9ALTE</name>
<feature type="domain" description="AB hydrolase-1" evidence="3">
    <location>
        <begin position="51"/>
        <end position="292"/>
    </location>
</feature>
<keyword evidence="1" id="KW-0378">Hydrolase</keyword>
<evidence type="ECO:0000313" key="4">
    <source>
        <dbReference type="EMBL" id="OFC71933.1"/>
    </source>
</evidence>
<dbReference type="GO" id="GO:0016787">
    <property type="term" value="F:hydrolase activity"/>
    <property type="evidence" value="ECO:0007669"/>
    <property type="project" value="UniProtKB-KW"/>
</dbReference>
<dbReference type="PANTHER" id="PTHR46118">
    <property type="entry name" value="PROTEIN ABHD11"/>
    <property type="match status" value="1"/>
</dbReference>
<evidence type="ECO:0000256" key="2">
    <source>
        <dbReference type="SAM" id="SignalP"/>
    </source>
</evidence>
<reference evidence="4 5" key="1">
    <citation type="submission" date="2016-08" db="EMBL/GenBank/DDBJ databases">
        <authorList>
            <person name="Seilhamer J.J."/>
        </authorList>
    </citation>
    <scope>NUCLEOTIDE SEQUENCE [LARGE SCALE GENOMIC DNA]</scope>
    <source>
        <strain evidence="4 5">KCTC 42603</strain>
    </source>
</reference>
<evidence type="ECO:0000256" key="1">
    <source>
        <dbReference type="ARBA" id="ARBA00022801"/>
    </source>
</evidence>
<gene>
    <name evidence="4" type="ORF">BFC18_05695</name>
</gene>
<dbReference type="Gene3D" id="3.40.50.1820">
    <property type="entry name" value="alpha/beta hydrolase"/>
    <property type="match status" value="1"/>
</dbReference>
<dbReference type="InterPro" id="IPR000073">
    <property type="entry name" value="AB_hydrolase_1"/>
</dbReference>
<dbReference type="PANTHER" id="PTHR46118:SF4">
    <property type="entry name" value="PROTEIN ABHD11"/>
    <property type="match status" value="1"/>
</dbReference>
<proteinExistence type="predicted"/>
<feature type="chain" id="PRO_5009209766" description="AB hydrolase-1 domain-containing protein" evidence="2">
    <location>
        <begin position="30"/>
        <end position="302"/>
    </location>
</feature>
<evidence type="ECO:0000259" key="3">
    <source>
        <dbReference type="Pfam" id="PF12697"/>
    </source>
</evidence>
<comment type="caution">
    <text evidence="4">The sequence shown here is derived from an EMBL/GenBank/DDBJ whole genome shotgun (WGS) entry which is preliminary data.</text>
</comment>
<feature type="signal peptide" evidence="2">
    <location>
        <begin position="1"/>
        <end position="29"/>
    </location>
</feature>
<organism evidence="4 5">
    <name type="scientific">Alteromonas confluentis</name>
    <dbReference type="NCBI Taxonomy" id="1656094"/>
    <lineage>
        <taxon>Bacteria</taxon>
        <taxon>Pseudomonadati</taxon>
        <taxon>Pseudomonadota</taxon>
        <taxon>Gammaproteobacteria</taxon>
        <taxon>Alteromonadales</taxon>
        <taxon>Alteromonadaceae</taxon>
        <taxon>Alteromonas/Salinimonas group</taxon>
        <taxon>Alteromonas</taxon>
    </lineage>
</organism>